<keyword evidence="2" id="KW-0521">NADP</keyword>
<dbReference type="SUPFAM" id="SSF51735">
    <property type="entry name" value="NAD(P)-binding Rossmann-fold domains"/>
    <property type="match status" value="1"/>
</dbReference>
<dbReference type="Pfam" id="PF05368">
    <property type="entry name" value="NmrA"/>
    <property type="match status" value="1"/>
</dbReference>
<dbReference type="OrthoDB" id="9794300at2"/>
<dbReference type="PATRIC" id="fig|52.7.peg.2108"/>
<proteinExistence type="inferred from homology"/>
<dbReference type="InterPro" id="IPR008030">
    <property type="entry name" value="NmrA-like"/>
</dbReference>
<sequence>MTQSEREILVTGATGAQGGAVVRHLLQRGYRVRALCRDPQKPAAKALSEAGVRVLQGDFDDAASLAEATRGVYGVFGVQNFWDGFPGPCIGLEHEVRQGKALLDAAKAADVRHFVQASAGGAAATPCIPSTESKRRIELHAKAIGIPWTFVRSVFFMDNLVHPAWGFMQPILEGRLELSLAPETRLQVIAVDDIGHFVGMAFDRPREFVGSAFDLAGDELSMLEMAAVFSRVMGKEIRFTGSLAGLERVKAFSEELASVFRWAHEVGFGAFIPGLRALHPGLSTLEAFLRRAGWEGRGGRA</sequence>
<dbReference type="Proteomes" id="UP000067626">
    <property type="component" value="Chromosome"/>
</dbReference>
<accession>A0A0K1EAD2</accession>
<organism evidence="4 5">
    <name type="scientific">Chondromyces crocatus</name>
    <dbReference type="NCBI Taxonomy" id="52"/>
    <lineage>
        <taxon>Bacteria</taxon>
        <taxon>Pseudomonadati</taxon>
        <taxon>Myxococcota</taxon>
        <taxon>Polyangia</taxon>
        <taxon>Polyangiales</taxon>
        <taxon>Polyangiaceae</taxon>
        <taxon>Chondromyces</taxon>
    </lineage>
</organism>
<dbReference type="Gene3D" id="3.40.50.720">
    <property type="entry name" value="NAD(P)-binding Rossmann-like Domain"/>
    <property type="match status" value="1"/>
</dbReference>
<comment type="similarity">
    <text evidence="1">Belongs to the NmrA-type oxidoreductase family.</text>
</comment>
<dbReference type="STRING" id="52.CMC5_019570"/>
<evidence type="ECO:0000313" key="5">
    <source>
        <dbReference type="Proteomes" id="UP000067626"/>
    </source>
</evidence>
<feature type="domain" description="NmrA-like" evidence="3">
    <location>
        <begin position="6"/>
        <end position="267"/>
    </location>
</feature>
<dbReference type="RefSeq" id="WP_050430129.1">
    <property type="nucleotide sequence ID" value="NZ_CP012159.1"/>
</dbReference>
<dbReference type="KEGG" id="ccro:CMC5_019570"/>
<protein>
    <submittedName>
        <fullName evidence="4">NmrA family protein</fullName>
    </submittedName>
</protein>
<dbReference type="InterPro" id="IPR036291">
    <property type="entry name" value="NAD(P)-bd_dom_sf"/>
</dbReference>
<dbReference type="PANTHER" id="PTHR42748:SF7">
    <property type="entry name" value="NMRA LIKE REDOX SENSOR 1-RELATED"/>
    <property type="match status" value="1"/>
</dbReference>
<evidence type="ECO:0000256" key="2">
    <source>
        <dbReference type="ARBA" id="ARBA00022857"/>
    </source>
</evidence>
<dbReference type="PANTHER" id="PTHR42748">
    <property type="entry name" value="NITROGEN METABOLITE REPRESSION PROTEIN NMRA FAMILY MEMBER"/>
    <property type="match status" value="1"/>
</dbReference>
<gene>
    <name evidence="4" type="primary">nmrA</name>
    <name evidence="4" type="ORF">CMC5_019570</name>
</gene>
<dbReference type="AlphaFoldDB" id="A0A0K1EAD2"/>
<name>A0A0K1EAD2_CHOCO</name>
<evidence type="ECO:0000313" key="4">
    <source>
        <dbReference type="EMBL" id="AKT37814.1"/>
    </source>
</evidence>
<dbReference type="CDD" id="cd05251">
    <property type="entry name" value="NmrA_like_SDR_a"/>
    <property type="match status" value="1"/>
</dbReference>
<keyword evidence="5" id="KW-1185">Reference proteome</keyword>
<dbReference type="InterPro" id="IPR051164">
    <property type="entry name" value="NmrA-like_oxidored"/>
</dbReference>
<evidence type="ECO:0000259" key="3">
    <source>
        <dbReference type="Pfam" id="PF05368"/>
    </source>
</evidence>
<reference evidence="4 5" key="1">
    <citation type="submission" date="2015-07" db="EMBL/GenBank/DDBJ databases">
        <title>Genome analysis of myxobacterium Chondromyces crocatus Cm c5 reveals a high potential for natural compound synthesis and the genetic basis for the loss of fruiting body formation.</title>
        <authorList>
            <person name="Zaburannyi N."/>
            <person name="Bunk B."/>
            <person name="Maier J."/>
            <person name="Overmann J."/>
            <person name="Mueller R."/>
        </authorList>
    </citation>
    <scope>NUCLEOTIDE SEQUENCE [LARGE SCALE GENOMIC DNA]</scope>
    <source>
        <strain evidence="4 5">Cm c5</strain>
    </source>
</reference>
<evidence type="ECO:0000256" key="1">
    <source>
        <dbReference type="ARBA" id="ARBA00006328"/>
    </source>
</evidence>
<dbReference type="Gene3D" id="3.90.25.10">
    <property type="entry name" value="UDP-galactose 4-epimerase, domain 1"/>
    <property type="match status" value="1"/>
</dbReference>
<dbReference type="EMBL" id="CP012159">
    <property type="protein sequence ID" value="AKT37814.1"/>
    <property type="molecule type" value="Genomic_DNA"/>
</dbReference>